<dbReference type="Gene3D" id="1.20.1250.20">
    <property type="entry name" value="MFS general substrate transporter like domains"/>
    <property type="match status" value="1"/>
</dbReference>
<feature type="transmembrane region" description="Helical" evidence="5">
    <location>
        <begin position="119"/>
        <end position="141"/>
    </location>
</feature>
<dbReference type="Pfam" id="PF07690">
    <property type="entry name" value="MFS_1"/>
    <property type="match status" value="1"/>
</dbReference>
<evidence type="ECO:0000256" key="1">
    <source>
        <dbReference type="ARBA" id="ARBA00004141"/>
    </source>
</evidence>
<feature type="transmembrane region" description="Helical" evidence="5">
    <location>
        <begin position="214"/>
        <end position="233"/>
    </location>
</feature>
<name>A0A506UEH9_9HYPH</name>
<dbReference type="RefSeq" id="WP_141149356.1">
    <property type="nucleotide sequence ID" value="NZ_VHLG01000007.1"/>
</dbReference>
<dbReference type="EMBL" id="VHLG01000007">
    <property type="protein sequence ID" value="TPW30147.1"/>
    <property type="molecule type" value="Genomic_DNA"/>
</dbReference>
<organism evidence="7 8">
    <name type="scientific">Martelella alba</name>
    <dbReference type="NCBI Taxonomy" id="2590451"/>
    <lineage>
        <taxon>Bacteria</taxon>
        <taxon>Pseudomonadati</taxon>
        <taxon>Pseudomonadota</taxon>
        <taxon>Alphaproteobacteria</taxon>
        <taxon>Hyphomicrobiales</taxon>
        <taxon>Aurantimonadaceae</taxon>
        <taxon>Martelella</taxon>
    </lineage>
</organism>
<feature type="transmembrane region" description="Helical" evidence="5">
    <location>
        <begin position="458"/>
        <end position="480"/>
    </location>
</feature>
<dbReference type="InterPro" id="IPR011701">
    <property type="entry name" value="MFS"/>
</dbReference>
<protein>
    <submittedName>
        <fullName evidence="7">MFS transporter</fullName>
    </submittedName>
</protein>
<evidence type="ECO:0000256" key="5">
    <source>
        <dbReference type="SAM" id="Phobius"/>
    </source>
</evidence>
<comment type="subcellular location">
    <subcellularLocation>
        <location evidence="1">Membrane</location>
        <topology evidence="1">Multi-pass membrane protein</topology>
    </subcellularLocation>
</comment>
<sequence length="503" mass="53486">MNSASNDGAEHEIQPDALKGRWAALAVLLCASFMNLLDVTIVNVALPSIQNGLKASDSAIEWIVAGYVLVFALGLLPFGRLGDIIGRRQIFLVGVSLFTIASGLCGLSHTTYLLVAARFFQGLSAAVMTPQVLALATVMFAPHERPRAFGMFGMTAGLATVLGPVIGGLLIDYDVFGLGWRSIFLINLPIGVFAVIAGRRLIPHAPRRPGMRNDYPGIVMVALAMFCLIFPLVEGRSFGWPLWCFAMMFAALPLLVIFILWQRRQARADGPQLLSFSLMKSREFVAGAAMSVFFFSTIPGFFFCMALFLQVGFEFTPLHSGLTTVPFSIGVFIASFMGDRLGRIPSKLRVIGGTIVLAVGLFWVRSEVLTIGDVVPALQLAAPLFVSGFGLGVAIASIFQTILAGVPHQDAGAASGALQAVQQLGGAFGITISSGIFFMRIGAMTAGGSGQHLAYSDAFAQAIIYSLCAYCAVVLLALLLKGTPGNGARTRVTDTEKAAPQLH</sequence>
<dbReference type="Proteomes" id="UP000318801">
    <property type="component" value="Unassembled WGS sequence"/>
</dbReference>
<feature type="transmembrane region" description="Helical" evidence="5">
    <location>
        <begin position="348"/>
        <end position="364"/>
    </location>
</feature>
<reference evidence="7 8" key="1">
    <citation type="submission" date="2019-06" db="EMBL/GenBank/DDBJ databases">
        <authorList>
            <person name="Li M."/>
        </authorList>
    </citation>
    <scope>NUCLEOTIDE SEQUENCE [LARGE SCALE GENOMIC DNA]</scope>
    <source>
        <strain evidence="7 8">BGMRC2036</strain>
    </source>
</reference>
<gene>
    <name evidence="7" type="ORF">FJU08_12580</name>
</gene>
<feature type="transmembrane region" description="Helical" evidence="5">
    <location>
        <begin position="58"/>
        <end position="78"/>
    </location>
</feature>
<comment type="caution">
    <text evidence="7">The sequence shown here is derived from an EMBL/GenBank/DDBJ whole genome shotgun (WGS) entry which is preliminary data.</text>
</comment>
<feature type="transmembrane region" description="Helical" evidence="5">
    <location>
        <begin position="90"/>
        <end position="113"/>
    </location>
</feature>
<proteinExistence type="predicted"/>
<dbReference type="OrthoDB" id="2414439at2"/>
<keyword evidence="8" id="KW-1185">Reference proteome</keyword>
<keyword evidence="3 5" id="KW-1133">Transmembrane helix</keyword>
<dbReference type="PROSITE" id="PS50850">
    <property type="entry name" value="MFS"/>
    <property type="match status" value="1"/>
</dbReference>
<evidence type="ECO:0000256" key="2">
    <source>
        <dbReference type="ARBA" id="ARBA00022692"/>
    </source>
</evidence>
<dbReference type="PRINTS" id="PR01036">
    <property type="entry name" value="TCRTETB"/>
</dbReference>
<feature type="transmembrane region" description="Helical" evidence="5">
    <location>
        <begin position="284"/>
        <end position="309"/>
    </location>
</feature>
<evidence type="ECO:0000259" key="6">
    <source>
        <dbReference type="PROSITE" id="PS50850"/>
    </source>
</evidence>
<dbReference type="Gene3D" id="1.20.1720.10">
    <property type="entry name" value="Multidrug resistance protein D"/>
    <property type="match status" value="1"/>
</dbReference>
<dbReference type="InterPro" id="IPR036259">
    <property type="entry name" value="MFS_trans_sf"/>
</dbReference>
<dbReference type="AlphaFoldDB" id="A0A506UEH9"/>
<dbReference type="GO" id="GO:0016020">
    <property type="term" value="C:membrane"/>
    <property type="evidence" value="ECO:0007669"/>
    <property type="project" value="UniProtKB-SubCell"/>
</dbReference>
<dbReference type="InterPro" id="IPR020846">
    <property type="entry name" value="MFS_dom"/>
</dbReference>
<feature type="transmembrane region" description="Helical" evidence="5">
    <location>
        <begin position="384"/>
        <end position="406"/>
    </location>
</feature>
<evidence type="ECO:0000313" key="7">
    <source>
        <dbReference type="EMBL" id="TPW30147.1"/>
    </source>
</evidence>
<dbReference type="GO" id="GO:0022857">
    <property type="term" value="F:transmembrane transporter activity"/>
    <property type="evidence" value="ECO:0007669"/>
    <property type="project" value="InterPro"/>
</dbReference>
<accession>A0A506UEH9</accession>
<feature type="transmembrane region" description="Helical" evidence="5">
    <location>
        <begin position="427"/>
        <end position="446"/>
    </location>
</feature>
<feature type="domain" description="Major facilitator superfamily (MFS) profile" evidence="6">
    <location>
        <begin position="24"/>
        <end position="484"/>
    </location>
</feature>
<keyword evidence="2 5" id="KW-0812">Transmembrane</keyword>
<dbReference type="CDD" id="cd17321">
    <property type="entry name" value="MFS_MMR_MDR_like"/>
    <property type="match status" value="1"/>
</dbReference>
<feature type="transmembrane region" description="Helical" evidence="5">
    <location>
        <begin position="148"/>
        <end position="171"/>
    </location>
</feature>
<feature type="transmembrane region" description="Helical" evidence="5">
    <location>
        <begin position="239"/>
        <end position="261"/>
    </location>
</feature>
<evidence type="ECO:0000256" key="3">
    <source>
        <dbReference type="ARBA" id="ARBA00022989"/>
    </source>
</evidence>
<evidence type="ECO:0000256" key="4">
    <source>
        <dbReference type="ARBA" id="ARBA00023136"/>
    </source>
</evidence>
<dbReference type="PANTHER" id="PTHR42718">
    <property type="entry name" value="MAJOR FACILITATOR SUPERFAMILY MULTIDRUG TRANSPORTER MFSC"/>
    <property type="match status" value="1"/>
</dbReference>
<keyword evidence="4 5" id="KW-0472">Membrane</keyword>
<dbReference type="PANTHER" id="PTHR42718:SF39">
    <property type="entry name" value="ACTINORHODIN TRANSPORTER-RELATED"/>
    <property type="match status" value="1"/>
</dbReference>
<feature type="transmembrane region" description="Helical" evidence="5">
    <location>
        <begin position="183"/>
        <end position="202"/>
    </location>
</feature>
<evidence type="ECO:0000313" key="8">
    <source>
        <dbReference type="Proteomes" id="UP000318801"/>
    </source>
</evidence>
<dbReference type="SUPFAM" id="SSF103473">
    <property type="entry name" value="MFS general substrate transporter"/>
    <property type="match status" value="1"/>
</dbReference>
<feature type="transmembrane region" description="Helical" evidence="5">
    <location>
        <begin position="22"/>
        <end position="46"/>
    </location>
</feature>
<feature type="transmembrane region" description="Helical" evidence="5">
    <location>
        <begin position="315"/>
        <end position="336"/>
    </location>
</feature>